<evidence type="ECO:0000256" key="1">
    <source>
        <dbReference type="ARBA" id="ARBA00022679"/>
    </source>
</evidence>
<organism evidence="4 5">
    <name type="scientific">Heliobacterium mobile</name>
    <name type="common">Heliobacillus mobilis</name>
    <dbReference type="NCBI Taxonomy" id="28064"/>
    <lineage>
        <taxon>Bacteria</taxon>
        <taxon>Bacillati</taxon>
        <taxon>Bacillota</taxon>
        <taxon>Clostridia</taxon>
        <taxon>Eubacteriales</taxon>
        <taxon>Heliobacteriaceae</taxon>
        <taxon>Heliobacterium</taxon>
    </lineage>
</organism>
<sequence length="164" mass="18961">MQHRDALISDLPAIIEIYNSTVPGRMVTADTEPVSLESRLQWFHEHGPHKHPLWVVEKEETIAGWLSFQPFYGRPAYSATAELSIYIDERYRRHGFGRYLIQQAMEEAPRLGLRTLLGFIFAHNQPSVQLFQAYGFQQWGHLPKVAELDGVERDLLIYGLRICP</sequence>
<protein>
    <submittedName>
        <fullName evidence="4">GNAT family N-acetyltransferase</fullName>
    </submittedName>
</protein>
<dbReference type="Pfam" id="PF00583">
    <property type="entry name" value="Acetyltransf_1"/>
    <property type="match status" value="1"/>
</dbReference>
<name>A0A6I3SJN7_HELMO</name>
<dbReference type="PANTHER" id="PTHR43072">
    <property type="entry name" value="N-ACETYLTRANSFERASE"/>
    <property type="match status" value="1"/>
</dbReference>
<gene>
    <name evidence="4" type="ORF">GJ688_09040</name>
</gene>
<keyword evidence="5" id="KW-1185">Reference proteome</keyword>
<reference evidence="4 5" key="1">
    <citation type="submission" date="2019-11" db="EMBL/GenBank/DDBJ databases">
        <title>Whole-genome sequence of a the green, strictly anaerobic photosynthetic bacterium Heliobacillus mobilis DSM 6151.</title>
        <authorList>
            <person name="Kyndt J.A."/>
            <person name="Meyer T.E."/>
        </authorList>
    </citation>
    <scope>NUCLEOTIDE SEQUENCE [LARGE SCALE GENOMIC DNA]</scope>
    <source>
        <strain evidence="4 5">DSM 6151</strain>
    </source>
</reference>
<dbReference type="CDD" id="cd04301">
    <property type="entry name" value="NAT_SF"/>
    <property type="match status" value="1"/>
</dbReference>
<feature type="domain" description="N-acetyltransferase" evidence="3">
    <location>
        <begin position="1"/>
        <end position="158"/>
    </location>
</feature>
<dbReference type="GO" id="GO:0016747">
    <property type="term" value="F:acyltransferase activity, transferring groups other than amino-acyl groups"/>
    <property type="evidence" value="ECO:0007669"/>
    <property type="project" value="InterPro"/>
</dbReference>
<dbReference type="SUPFAM" id="SSF55729">
    <property type="entry name" value="Acyl-CoA N-acyltransferases (Nat)"/>
    <property type="match status" value="1"/>
</dbReference>
<dbReference type="RefSeq" id="WP_155476224.1">
    <property type="nucleotide sequence ID" value="NZ_WNKU01000008.1"/>
</dbReference>
<dbReference type="AlphaFoldDB" id="A0A6I3SJN7"/>
<accession>A0A6I3SJN7</accession>
<evidence type="ECO:0000256" key="2">
    <source>
        <dbReference type="ARBA" id="ARBA00023315"/>
    </source>
</evidence>
<dbReference type="PANTHER" id="PTHR43072:SF23">
    <property type="entry name" value="UPF0039 PROTEIN C11D3.02C"/>
    <property type="match status" value="1"/>
</dbReference>
<dbReference type="EMBL" id="WNKU01000008">
    <property type="protein sequence ID" value="MTV49124.1"/>
    <property type="molecule type" value="Genomic_DNA"/>
</dbReference>
<dbReference type="InterPro" id="IPR016181">
    <property type="entry name" value="Acyl_CoA_acyltransferase"/>
</dbReference>
<evidence type="ECO:0000259" key="3">
    <source>
        <dbReference type="PROSITE" id="PS51186"/>
    </source>
</evidence>
<keyword evidence="2" id="KW-0012">Acyltransferase</keyword>
<dbReference type="OrthoDB" id="9798006at2"/>
<dbReference type="Proteomes" id="UP000430670">
    <property type="component" value="Unassembled WGS sequence"/>
</dbReference>
<evidence type="ECO:0000313" key="5">
    <source>
        <dbReference type="Proteomes" id="UP000430670"/>
    </source>
</evidence>
<comment type="caution">
    <text evidence="4">The sequence shown here is derived from an EMBL/GenBank/DDBJ whole genome shotgun (WGS) entry which is preliminary data.</text>
</comment>
<proteinExistence type="predicted"/>
<dbReference type="PROSITE" id="PS51186">
    <property type="entry name" value="GNAT"/>
    <property type="match status" value="1"/>
</dbReference>
<dbReference type="Gene3D" id="3.40.630.30">
    <property type="match status" value="1"/>
</dbReference>
<evidence type="ECO:0000313" key="4">
    <source>
        <dbReference type="EMBL" id="MTV49124.1"/>
    </source>
</evidence>
<dbReference type="InterPro" id="IPR000182">
    <property type="entry name" value="GNAT_dom"/>
</dbReference>
<keyword evidence="1 4" id="KW-0808">Transferase</keyword>